<evidence type="ECO:0000256" key="2">
    <source>
        <dbReference type="SAM" id="Phobius"/>
    </source>
</evidence>
<dbReference type="Proteomes" id="UP000663828">
    <property type="component" value="Unassembled WGS sequence"/>
</dbReference>
<dbReference type="SMART" id="SM00292">
    <property type="entry name" value="BRCT"/>
    <property type="match status" value="3"/>
</dbReference>
<accession>A0A813YNC1</accession>
<feature type="transmembrane region" description="Helical" evidence="2">
    <location>
        <begin position="726"/>
        <end position="749"/>
    </location>
</feature>
<dbReference type="PROSITE" id="PS50172">
    <property type="entry name" value="BRCT"/>
    <property type="match status" value="2"/>
</dbReference>
<evidence type="ECO:0000313" key="4">
    <source>
        <dbReference type="EMBL" id="CAF0886454.1"/>
    </source>
</evidence>
<dbReference type="EMBL" id="CAJNOR010000345">
    <property type="protein sequence ID" value="CAF0886454.1"/>
    <property type="molecule type" value="Genomic_DNA"/>
</dbReference>
<feature type="compositionally biased region" description="Polar residues" evidence="1">
    <location>
        <begin position="131"/>
        <end position="144"/>
    </location>
</feature>
<dbReference type="InterPro" id="IPR036420">
    <property type="entry name" value="BRCT_dom_sf"/>
</dbReference>
<feature type="domain" description="BRCT" evidence="3">
    <location>
        <begin position="8"/>
        <end position="102"/>
    </location>
</feature>
<gene>
    <name evidence="4" type="ORF">XAT740_LOCUS7276</name>
</gene>
<dbReference type="AlphaFoldDB" id="A0A813YNC1"/>
<reference evidence="4" key="1">
    <citation type="submission" date="2021-02" db="EMBL/GenBank/DDBJ databases">
        <authorList>
            <person name="Nowell W R."/>
        </authorList>
    </citation>
    <scope>NUCLEOTIDE SEQUENCE</scope>
</reference>
<keyword evidence="2" id="KW-0472">Membrane</keyword>
<feature type="region of interest" description="Disordered" evidence="1">
    <location>
        <begin position="351"/>
        <end position="384"/>
    </location>
</feature>
<keyword evidence="2" id="KW-1133">Transmembrane helix</keyword>
<organism evidence="4 5">
    <name type="scientific">Adineta ricciae</name>
    <name type="common">Rotifer</name>
    <dbReference type="NCBI Taxonomy" id="249248"/>
    <lineage>
        <taxon>Eukaryota</taxon>
        <taxon>Metazoa</taxon>
        <taxon>Spiralia</taxon>
        <taxon>Gnathifera</taxon>
        <taxon>Rotifera</taxon>
        <taxon>Eurotatoria</taxon>
        <taxon>Bdelloidea</taxon>
        <taxon>Adinetida</taxon>
        <taxon>Adinetidae</taxon>
        <taxon>Adineta</taxon>
    </lineage>
</organism>
<feature type="domain" description="BRCT" evidence="3">
    <location>
        <begin position="529"/>
        <end position="611"/>
    </location>
</feature>
<evidence type="ECO:0000313" key="5">
    <source>
        <dbReference type="Proteomes" id="UP000663828"/>
    </source>
</evidence>
<feature type="region of interest" description="Disordered" evidence="1">
    <location>
        <begin position="125"/>
        <end position="147"/>
    </location>
</feature>
<dbReference type="InterPro" id="IPR001357">
    <property type="entry name" value="BRCT_dom"/>
</dbReference>
<feature type="transmembrane region" description="Helical" evidence="2">
    <location>
        <begin position="684"/>
        <end position="706"/>
    </location>
</feature>
<keyword evidence="5" id="KW-1185">Reference proteome</keyword>
<feature type="compositionally biased region" description="Acidic residues" evidence="1">
    <location>
        <begin position="354"/>
        <end position="368"/>
    </location>
</feature>
<evidence type="ECO:0000259" key="3">
    <source>
        <dbReference type="PROSITE" id="PS50172"/>
    </source>
</evidence>
<keyword evidence="2" id="KW-0812">Transmembrane</keyword>
<dbReference type="Pfam" id="PF00533">
    <property type="entry name" value="BRCT"/>
    <property type="match status" value="1"/>
</dbReference>
<comment type="caution">
    <text evidence="4">The sequence shown here is derived from an EMBL/GenBank/DDBJ whole genome shotgun (WGS) entry which is preliminary data.</text>
</comment>
<protein>
    <recommendedName>
        <fullName evidence="3">BRCT domain-containing protein</fullName>
    </recommendedName>
</protein>
<name>A0A813YNC1_ADIRI</name>
<proteinExistence type="predicted"/>
<feature type="transmembrane region" description="Helical" evidence="2">
    <location>
        <begin position="619"/>
        <end position="641"/>
    </location>
</feature>
<evidence type="ECO:0000256" key="1">
    <source>
        <dbReference type="SAM" id="MobiDB-lite"/>
    </source>
</evidence>
<sequence>MTSTTKVDRAVLFSQCEFFVDYRSSQTGCDRSLRLGQELESKYGAKIVEHPSNTTTTHIIFKNGNVETKLFAKKYNIPLLDPMWLEQSIRKRRLVKTDKYQIENDENIQPIDVFAFDRLAIASDDLPAPSTPKNKTNQLGNANVDSEKRTKKLLYTPVRGEFDQGNPHEYYDHQKRIITLDNLGMDLPDENHVLIHRYGCSVARRQIQEKPTPQKELKDEPINPIKYEELPTTISVPTESQSSPVVHFANAIRPGRKSPGLLPLSPSTTFDFDSQKQYNALGNRPQSTPLASPIVRRPLPTNVVEKEPPVEIPIEKIPAEKPCITPLKTADYSSFTRISPLHPTKSKVHFEVRLDEEDKQNDQEEINDPELPKPNEDDIPRPPPLLALSQAIRRKHPERLIDTKLNDQLPSMKDLPNAPANYSFVFYEFEPTLLVEAKRLARRMGDCFSFDTIDMTTTHVIIPEDDPQMRLTIDLLLALIYGCRIVTFEWLKCSSRVGEWLGVNKFEPKRLYQTHSSLNIYRKSRQQQKAIHLFKDCGLIYLTSIAKQRPLLLRLISFLGGNITVSRNLANIVVGRSSKALPIIIYPQVTEQWVIDSVKAGECLPADDYLVEKNSEIPLHFLCSSIQLVSIFAILGFQIVLTITNTCPFSTAIGYWSFPFLIIAPISIGIFLQKRNFLSCCLLIATHFCSNVFATVIVIISVLVLIQRFESSCLIMTEYSLALNISLVTVSICLKIVLYGEILHVYVIARRNRKRSKASQRSHHMLFDDPYRRNWKLLQFNFRTFDEIDI</sequence>
<feature type="transmembrane region" description="Helical" evidence="2">
    <location>
        <begin position="653"/>
        <end position="672"/>
    </location>
</feature>
<dbReference type="Gene3D" id="3.40.50.10190">
    <property type="entry name" value="BRCT domain"/>
    <property type="match status" value="3"/>
</dbReference>
<feature type="compositionally biased region" description="Basic and acidic residues" evidence="1">
    <location>
        <begin position="370"/>
        <end position="380"/>
    </location>
</feature>
<dbReference type="SUPFAM" id="SSF52113">
    <property type="entry name" value="BRCT domain"/>
    <property type="match status" value="3"/>
</dbReference>